<comment type="caution">
    <text evidence="2">The sequence shown here is derived from an EMBL/GenBank/DDBJ whole genome shotgun (WGS) entry which is preliminary data.</text>
</comment>
<organism evidence="2 3">
    <name type="scientific">Mycena citricolor</name>
    <dbReference type="NCBI Taxonomy" id="2018698"/>
    <lineage>
        <taxon>Eukaryota</taxon>
        <taxon>Fungi</taxon>
        <taxon>Dikarya</taxon>
        <taxon>Basidiomycota</taxon>
        <taxon>Agaricomycotina</taxon>
        <taxon>Agaricomycetes</taxon>
        <taxon>Agaricomycetidae</taxon>
        <taxon>Agaricales</taxon>
        <taxon>Marasmiineae</taxon>
        <taxon>Mycenaceae</taxon>
        <taxon>Mycena</taxon>
    </lineage>
</organism>
<proteinExistence type="predicted"/>
<gene>
    <name evidence="2" type="ORF">MYCIT1_LOCUS13788</name>
</gene>
<evidence type="ECO:0000313" key="3">
    <source>
        <dbReference type="Proteomes" id="UP001295794"/>
    </source>
</evidence>
<reference evidence="2" key="1">
    <citation type="submission" date="2023-11" db="EMBL/GenBank/DDBJ databases">
        <authorList>
            <person name="De Vega J J."/>
            <person name="De Vega J J."/>
        </authorList>
    </citation>
    <scope>NUCLEOTIDE SEQUENCE</scope>
</reference>
<protein>
    <submittedName>
        <fullName evidence="2">Uncharacterized protein</fullName>
    </submittedName>
</protein>
<evidence type="ECO:0000313" key="2">
    <source>
        <dbReference type="EMBL" id="CAK5269799.1"/>
    </source>
</evidence>
<evidence type="ECO:0000256" key="1">
    <source>
        <dbReference type="SAM" id="MobiDB-lite"/>
    </source>
</evidence>
<dbReference type="Proteomes" id="UP001295794">
    <property type="component" value="Unassembled WGS sequence"/>
</dbReference>
<accession>A0AAD2K013</accession>
<keyword evidence="3" id="KW-1185">Reference proteome</keyword>
<dbReference type="EMBL" id="CAVNYO010000154">
    <property type="protein sequence ID" value="CAK5269799.1"/>
    <property type="molecule type" value="Genomic_DNA"/>
</dbReference>
<feature type="region of interest" description="Disordered" evidence="1">
    <location>
        <begin position="66"/>
        <end position="86"/>
    </location>
</feature>
<dbReference type="AlphaFoldDB" id="A0AAD2K013"/>
<sequence>MQRNLPWRELRNSLYASASHRLRKLNSARTSIPSSERFLGFSLLMTLTPQYMVQQLYNWFKNSVGRNRRKAEGKPRSSRKTPEKDMPIQVARTPAHDPWMDTSPTISIERDFTLSDNTLTSSPTMTNTYSHHDSPAAVTPSPTVTARLPIHVQYPIASTLANALQRSPSSPPCLPQAPALLPPALPVIVTIASLTEAFLSNIDVALLASQMQVLALAEPPPLTLQPVIFALFQATSSEWDRSNTPPNTLLTRFLGAVRYFTSAVCHAGATGPLAGALALQMQIRKSARWTSTAARSHTEANPASSMSLELHRITADRARRKDHMQWARIHSSAIETGVFALGCDMSSPPNIHDYTKSRVFSDLFVQDAIWEEDEVEWVAGSFVLRSLIRTAMRGDAVIRRHYEELLVHYENRWKVMKDETRQAFVTEALLSAKAHLASLAAP</sequence>
<feature type="compositionally biased region" description="Basic and acidic residues" evidence="1">
    <location>
        <begin position="70"/>
        <end position="86"/>
    </location>
</feature>
<name>A0AAD2K013_9AGAR</name>